<evidence type="ECO:0000256" key="4">
    <source>
        <dbReference type="ARBA" id="ARBA00023004"/>
    </source>
</evidence>
<dbReference type="AlphaFoldDB" id="A0A517PHG3"/>
<dbReference type="InterPro" id="IPR023885">
    <property type="entry name" value="4Fe4S-binding_SPASM_dom"/>
</dbReference>
<evidence type="ECO:0000259" key="7">
    <source>
        <dbReference type="Pfam" id="PF13186"/>
    </source>
</evidence>
<dbReference type="EMBL" id="CP036266">
    <property type="protein sequence ID" value="QDT18815.1"/>
    <property type="molecule type" value="Genomic_DNA"/>
</dbReference>
<dbReference type="Pfam" id="PF04055">
    <property type="entry name" value="Radical_SAM"/>
    <property type="match status" value="1"/>
</dbReference>
<evidence type="ECO:0000256" key="5">
    <source>
        <dbReference type="ARBA" id="ARBA00023014"/>
    </source>
</evidence>
<dbReference type="PANTHER" id="PTHR11228:SF7">
    <property type="entry name" value="PQQA PEPTIDE CYCLASE"/>
    <property type="match status" value="1"/>
</dbReference>
<dbReference type="GO" id="GO:0003824">
    <property type="term" value="F:catalytic activity"/>
    <property type="evidence" value="ECO:0007669"/>
    <property type="project" value="InterPro"/>
</dbReference>
<evidence type="ECO:0000256" key="2">
    <source>
        <dbReference type="ARBA" id="ARBA00022691"/>
    </source>
</evidence>
<sequence>MLEVISPYQFSEQRAEYDAGVARMRHSHYMDYPRHVHLETQARCNASCNFCPYPDLNRKHTKMSDELIDKILNELTAIPQEMNLQISPFKVSEPFLDVRLFDVLEKINTLLPQAKIALTSNSTPITEDKLEKLQDVKNLQYLWISFNDHREAEYERVMSLPYQRTRQKLEMIHDAFMEGDIPFPVVLSRVGDGTAADHEFVQWVSINYPLFKSSVFPRMEWMGQVQGLNVYEVPNMGCERWFELSITATGEVAHCCADGQAEYPIGNANDQNVLEIYNSPEYRKLRESTVSRLSVEPCNRCTFI</sequence>
<keyword evidence="4" id="KW-0408">Iron</keyword>
<evidence type="ECO:0000256" key="3">
    <source>
        <dbReference type="ARBA" id="ARBA00022723"/>
    </source>
</evidence>
<dbReference type="PANTHER" id="PTHR11228">
    <property type="entry name" value="RADICAL SAM DOMAIN PROTEIN"/>
    <property type="match status" value="1"/>
</dbReference>
<dbReference type="Pfam" id="PF13186">
    <property type="entry name" value="SPASM"/>
    <property type="match status" value="1"/>
</dbReference>
<dbReference type="OrthoDB" id="9805809at2"/>
<gene>
    <name evidence="8" type="primary">pqqE</name>
    <name evidence="8" type="ORF">HG66A1_05770</name>
</gene>
<name>A0A517PHG3_9PLAN</name>
<dbReference type="SUPFAM" id="SSF102114">
    <property type="entry name" value="Radical SAM enzymes"/>
    <property type="match status" value="1"/>
</dbReference>
<evidence type="ECO:0000259" key="6">
    <source>
        <dbReference type="Pfam" id="PF04055"/>
    </source>
</evidence>
<dbReference type="CDD" id="cd01335">
    <property type="entry name" value="Radical_SAM"/>
    <property type="match status" value="1"/>
</dbReference>
<protein>
    <submittedName>
        <fullName evidence="8">Coenzyme PQQ synthesis protein E</fullName>
    </submittedName>
</protein>
<dbReference type="GO" id="GO:0046872">
    <property type="term" value="F:metal ion binding"/>
    <property type="evidence" value="ECO:0007669"/>
    <property type="project" value="UniProtKB-KW"/>
</dbReference>
<dbReference type="InterPro" id="IPR050377">
    <property type="entry name" value="Radical_SAM_PqqE_MftC-like"/>
</dbReference>
<dbReference type="InterPro" id="IPR058240">
    <property type="entry name" value="rSAM_sf"/>
</dbReference>
<comment type="cofactor">
    <cofactor evidence="1">
        <name>[4Fe-4S] cluster</name>
        <dbReference type="ChEBI" id="CHEBI:49883"/>
    </cofactor>
</comment>
<proteinExistence type="predicted"/>
<evidence type="ECO:0000313" key="9">
    <source>
        <dbReference type="Proteomes" id="UP000320421"/>
    </source>
</evidence>
<dbReference type="Gene3D" id="3.20.20.70">
    <property type="entry name" value="Aldolase class I"/>
    <property type="match status" value="1"/>
</dbReference>
<dbReference type="InterPro" id="IPR007197">
    <property type="entry name" value="rSAM"/>
</dbReference>
<dbReference type="SFLD" id="SFLDS00029">
    <property type="entry name" value="Radical_SAM"/>
    <property type="match status" value="1"/>
</dbReference>
<keyword evidence="9" id="KW-1185">Reference proteome</keyword>
<keyword evidence="5" id="KW-0411">Iron-sulfur</keyword>
<feature type="domain" description="Radical SAM core" evidence="6">
    <location>
        <begin position="39"/>
        <end position="177"/>
    </location>
</feature>
<evidence type="ECO:0000313" key="8">
    <source>
        <dbReference type="EMBL" id="QDT18815.1"/>
    </source>
</evidence>
<accession>A0A517PHG3</accession>
<dbReference type="GO" id="GO:0051536">
    <property type="term" value="F:iron-sulfur cluster binding"/>
    <property type="evidence" value="ECO:0007669"/>
    <property type="project" value="UniProtKB-KW"/>
</dbReference>
<keyword evidence="2" id="KW-0949">S-adenosyl-L-methionine</keyword>
<keyword evidence="3" id="KW-0479">Metal-binding</keyword>
<dbReference type="CDD" id="cd21109">
    <property type="entry name" value="SPASM"/>
    <property type="match status" value="1"/>
</dbReference>
<dbReference type="RefSeq" id="WP_145180631.1">
    <property type="nucleotide sequence ID" value="NZ_CP036266.1"/>
</dbReference>
<organism evidence="8 9">
    <name type="scientific">Gimesia chilikensis</name>
    <dbReference type="NCBI Taxonomy" id="2605989"/>
    <lineage>
        <taxon>Bacteria</taxon>
        <taxon>Pseudomonadati</taxon>
        <taxon>Planctomycetota</taxon>
        <taxon>Planctomycetia</taxon>
        <taxon>Planctomycetales</taxon>
        <taxon>Planctomycetaceae</taxon>
        <taxon>Gimesia</taxon>
    </lineage>
</organism>
<feature type="domain" description="4Fe4S-binding SPASM" evidence="7">
    <location>
        <begin position="240"/>
        <end position="302"/>
    </location>
</feature>
<dbReference type="InterPro" id="IPR013785">
    <property type="entry name" value="Aldolase_TIM"/>
</dbReference>
<evidence type="ECO:0000256" key="1">
    <source>
        <dbReference type="ARBA" id="ARBA00001966"/>
    </source>
</evidence>
<dbReference type="Proteomes" id="UP000320421">
    <property type="component" value="Chromosome"/>
</dbReference>
<reference evidence="8 9" key="1">
    <citation type="submission" date="2019-02" db="EMBL/GenBank/DDBJ databases">
        <title>Deep-cultivation of Planctomycetes and their phenomic and genomic characterization uncovers novel biology.</title>
        <authorList>
            <person name="Wiegand S."/>
            <person name="Jogler M."/>
            <person name="Boedeker C."/>
            <person name="Pinto D."/>
            <person name="Vollmers J."/>
            <person name="Rivas-Marin E."/>
            <person name="Kohn T."/>
            <person name="Peeters S.H."/>
            <person name="Heuer A."/>
            <person name="Rast P."/>
            <person name="Oberbeckmann S."/>
            <person name="Bunk B."/>
            <person name="Jeske O."/>
            <person name="Meyerdierks A."/>
            <person name="Storesund J.E."/>
            <person name="Kallscheuer N."/>
            <person name="Luecker S."/>
            <person name="Lage O.M."/>
            <person name="Pohl T."/>
            <person name="Merkel B.J."/>
            <person name="Hornburger P."/>
            <person name="Mueller R.-W."/>
            <person name="Bruemmer F."/>
            <person name="Labrenz M."/>
            <person name="Spormann A.M."/>
            <person name="Op den Camp H."/>
            <person name="Overmann J."/>
            <person name="Amann R."/>
            <person name="Jetten M.S.M."/>
            <person name="Mascher T."/>
            <person name="Medema M.H."/>
            <person name="Devos D.P."/>
            <person name="Kaster A.-K."/>
            <person name="Ovreas L."/>
            <person name="Rohde M."/>
            <person name="Galperin M.Y."/>
            <person name="Jogler C."/>
        </authorList>
    </citation>
    <scope>NUCLEOTIDE SEQUENCE [LARGE SCALE GENOMIC DNA]</scope>
    <source>
        <strain evidence="8 9">HG66A1</strain>
    </source>
</reference>